<keyword evidence="1" id="KW-0285">Flavoprotein</keyword>
<protein>
    <submittedName>
        <fullName evidence="10">3-chloro-4-hydroxyphenylacetate reductive dehalogenase</fullName>
    </submittedName>
</protein>
<evidence type="ECO:0000256" key="6">
    <source>
        <dbReference type="ARBA" id="ARBA00023014"/>
    </source>
</evidence>
<dbReference type="PANTHER" id="PTHR47354:SF1">
    <property type="entry name" value="CARNITINE MONOOXYGENASE REDUCTASE SUBUNIT"/>
    <property type="match status" value="1"/>
</dbReference>
<dbReference type="Gene3D" id="3.30.70.20">
    <property type="match status" value="1"/>
</dbReference>
<dbReference type="PROSITE" id="PS51384">
    <property type="entry name" value="FAD_FR"/>
    <property type="match status" value="1"/>
</dbReference>
<dbReference type="InterPro" id="IPR050415">
    <property type="entry name" value="MRET"/>
</dbReference>
<dbReference type="Pfam" id="PF12838">
    <property type="entry name" value="Fer4_7"/>
    <property type="match status" value="1"/>
</dbReference>
<dbReference type="SUPFAM" id="SSF63380">
    <property type="entry name" value="Riboflavin synthase domain-like"/>
    <property type="match status" value="1"/>
</dbReference>
<dbReference type="SUPFAM" id="SSF54292">
    <property type="entry name" value="2Fe-2S ferredoxin-like"/>
    <property type="match status" value="1"/>
</dbReference>
<gene>
    <name evidence="10" type="ORF">MXMO3_03196</name>
</gene>
<dbReference type="InterPro" id="IPR001041">
    <property type="entry name" value="2Fe-2S_ferredoxin-type"/>
</dbReference>
<organism evidence="10 11">
    <name type="scientific">Maritalea myrionectae</name>
    <dbReference type="NCBI Taxonomy" id="454601"/>
    <lineage>
        <taxon>Bacteria</taxon>
        <taxon>Pseudomonadati</taxon>
        <taxon>Pseudomonadota</taxon>
        <taxon>Alphaproteobacteria</taxon>
        <taxon>Hyphomicrobiales</taxon>
        <taxon>Devosiaceae</taxon>
        <taxon>Maritalea</taxon>
    </lineage>
</organism>
<dbReference type="InterPro" id="IPR017896">
    <property type="entry name" value="4Fe4S_Fe-S-bd"/>
</dbReference>
<dbReference type="PROSITE" id="PS51379">
    <property type="entry name" value="4FE4S_FER_2"/>
    <property type="match status" value="1"/>
</dbReference>
<dbReference type="AlphaFoldDB" id="A0A2R4MI68"/>
<dbReference type="PROSITE" id="PS00198">
    <property type="entry name" value="4FE4S_FER_1"/>
    <property type="match status" value="1"/>
</dbReference>
<dbReference type="InterPro" id="IPR036010">
    <property type="entry name" value="2Fe-2S_ferredoxin-like_sf"/>
</dbReference>
<accession>A0A2R4MI68</accession>
<dbReference type="SUPFAM" id="SSF52343">
    <property type="entry name" value="Ferredoxin reductase-like, C-terminal NADP-linked domain"/>
    <property type="match status" value="1"/>
</dbReference>
<feature type="domain" description="FAD-binding FR-type" evidence="9">
    <location>
        <begin position="755"/>
        <end position="857"/>
    </location>
</feature>
<dbReference type="Gene3D" id="3.10.20.30">
    <property type="match status" value="1"/>
</dbReference>
<dbReference type="InterPro" id="IPR012675">
    <property type="entry name" value="Beta-grasp_dom_sf"/>
</dbReference>
<keyword evidence="4" id="KW-0560">Oxidoreductase</keyword>
<keyword evidence="6" id="KW-0411">Iron-sulfur</keyword>
<name>A0A2R4MI68_9HYPH</name>
<evidence type="ECO:0000259" key="9">
    <source>
        <dbReference type="PROSITE" id="PS51384"/>
    </source>
</evidence>
<dbReference type="RefSeq" id="WP_205468034.1">
    <property type="nucleotide sequence ID" value="NZ_CP021330.1"/>
</dbReference>
<dbReference type="SUPFAM" id="SSF54862">
    <property type="entry name" value="4Fe-4S ferredoxins"/>
    <property type="match status" value="1"/>
</dbReference>
<dbReference type="InterPro" id="IPR006058">
    <property type="entry name" value="2Fe2S_fd_BS"/>
</dbReference>
<reference evidence="10 11" key="1">
    <citation type="submission" date="2017-05" db="EMBL/GenBank/DDBJ databases">
        <title>Genome Analysis of Maritalea myrionectae HL2708#5.</title>
        <authorList>
            <consortium name="Cotde Inc.-PKNU"/>
            <person name="Jang D."/>
            <person name="Oh H.-M."/>
        </authorList>
    </citation>
    <scope>NUCLEOTIDE SEQUENCE [LARGE SCALE GENOMIC DNA]</scope>
    <source>
        <strain evidence="10 11">HL2708#5</strain>
    </source>
</reference>
<dbReference type="CDD" id="cd06185">
    <property type="entry name" value="PDR_like"/>
    <property type="match status" value="1"/>
</dbReference>
<evidence type="ECO:0000313" key="10">
    <source>
        <dbReference type="EMBL" id="AVX05702.1"/>
    </source>
</evidence>
<dbReference type="Pfam" id="PF00111">
    <property type="entry name" value="Fer2"/>
    <property type="match status" value="1"/>
</dbReference>
<dbReference type="PRINTS" id="PR00409">
    <property type="entry name" value="PHDIOXRDTASE"/>
</dbReference>
<keyword evidence="2" id="KW-0001">2Fe-2S</keyword>
<evidence type="ECO:0000256" key="1">
    <source>
        <dbReference type="ARBA" id="ARBA00022630"/>
    </source>
</evidence>
<dbReference type="Proteomes" id="UP000258927">
    <property type="component" value="Chromosome"/>
</dbReference>
<dbReference type="Gene3D" id="3.40.50.80">
    <property type="entry name" value="Nucleotide-binding domain of ferredoxin-NADP reductase (FNR) module"/>
    <property type="match status" value="1"/>
</dbReference>
<evidence type="ECO:0000256" key="2">
    <source>
        <dbReference type="ARBA" id="ARBA00022714"/>
    </source>
</evidence>
<dbReference type="InterPro" id="IPR017900">
    <property type="entry name" value="4Fe4S_Fe_S_CS"/>
</dbReference>
<dbReference type="PROSITE" id="PS51085">
    <property type="entry name" value="2FE2S_FER_2"/>
    <property type="match status" value="1"/>
</dbReference>
<sequence length="1071" mass="119465">MKYFSNKKRPFHLGSFPLERLKRVDQAANLDRLPRLEQMRFRYDAMPENIINAMAESQAMLDAIRDGLVNKAKAEVPNDLTERQNHLKAFGYFSDVAMAGTCAFTPEMTLDAPFRNPDIERLAQKLRTDQTKSLASGVDMIMADLRDAMNAPPREMTHHRHALVFLVEHPRKIWPDEPGAEWLNGAQAHRSALRANEAAVVLAQYIRLLGYDARAHSHSTSDVDLNRLAVEAGLANVENCCLINPYLGPHFSIAAVTTDFEFAHDRPLAPLAEQPKSQIKGWAWQLGYGTGKSAKNADPYARRRFMDGAHPFETLKRVDEPTTFIDEDRVPRVPKRTDMFARSLFGDMGKRNQEASRGGKYVRKSAPSMAQRRALGAFVLLQDGEAAETPSRTTSDAQRNADNVKAMSHFLGVDAVGISRCPDWTWYSHDAVGDPIDPPHDQAISMVIDQGYDTMEGASGDDWIAVSQSMRAYLRFSILGSIVAKQIRSLGYGAKAHTVMDGEVLQPPLLLLSGLGEVSRIGEVILNPFLGPRLKSGVVTTTMPMTHDKPISFGLQQFCESCNKCARECPSGAITAGPKLMFNGYEIWKSDSQKCTTYRITNEGGAMCGRCMKTCPWNLEGVFAEAPFRWAAMNIPKAAPALAKLDDALGNGERNLIKKWWWDIELHEDGGYRPTPHKVNERDLQKDLDLKFEDQTLAVYPANLAPHPWPFPFAMDREKGIEAYQAMITADQYKTKLARGETEGLAHEYRIEGDAPVIRVQITKAEAMTDSVTKYEFQTLDGSPLPEWTAGAHLDIVVAPEFLRQYSMSGDPTDNSKYQIGVLREDEGRGGSQLLHRIFTEGRKIFISKPINHFPLEEQASKSFLMGGGIGVTPMIAMAHRLHAIGADFKLHYCCSSRKTAGFLDDLAQFEWADRVHCHFSDEGTRADLDTILRDYQPGQHVYCCGPDRFMAGVMESAERQGFAEDERHLEYFNVPELPEYENHPFTLKLAKSGREFLVPADKSATDVLQENGIQIDVKCSDGICGVCKCGIVAGDVEHRDFVLSKKQKEDSIILCQSRAADPDGVLEVDL</sequence>
<dbReference type="CDD" id="cd00207">
    <property type="entry name" value="fer2"/>
    <property type="match status" value="1"/>
</dbReference>
<keyword evidence="11" id="KW-1185">Reference proteome</keyword>
<feature type="domain" description="4Fe-4S ferredoxin-type" evidence="8">
    <location>
        <begin position="549"/>
        <end position="579"/>
    </location>
</feature>
<dbReference type="GO" id="GO:0046872">
    <property type="term" value="F:metal ion binding"/>
    <property type="evidence" value="ECO:0007669"/>
    <property type="project" value="UniProtKB-KW"/>
</dbReference>
<dbReference type="PROSITE" id="PS00197">
    <property type="entry name" value="2FE2S_FER_1"/>
    <property type="match status" value="1"/>
</dbReference>
<evidence type="ECO:0000256" key="5">
    <source>
        <dbReference type="ARBA" id="ARBA00023004"/>
    </source>
</evidence>
<proteinExistence type="predicted"/>
<evidence type="ECO:0000313" key="11">
    <source>
        <dbReference type="Proteomes" id="UP000258927"/>
    </source>
</evidence>
<evidence type="ECO:0000256" key="4">
    <source>
        <dbReference type="ARBA" id="ARBA00023002"/>
    </source>
</evidence>
<evidence type="ECO:0000259" key="7">
    <source>
        <dbReference type="PROSITE" id="PS51085"/>
    </source>
</evidence>
<dbReference type="InterPro" id="IPR039261">
    <property type="entry name" value="FNR_nucleotide-bd"/>
</dbReference>
<feature type="domain" description="2Fe-2S ferredoxin-type" evidence="7">
    <location>
        <begin position="984"/>
        <end position="1071"/>
    </location>
</feature>
<dbReference type="STRING" id="1122213.GCA_000423365_00888"/>
<dbReference type="EMBL" id="CP021330">
    <property type="protein sequence ID" value="AVX05702.1"/>
    <property type="molecule type" value="Genomic_DNA"/>
</dbReference>
<dbReference type="GO" id="GO:0016491">
    <property type="term" value="F:oxidoreductase activity"/>
    <property type="evidence" value="ECO:0007669"/>
    <property type="project" value="UniProtKB-KW"/>
</dbReference>
<dbReference type="KEGG" id="mmyr:MXMO3_03196"/>
<dbReference type="InterPro" id="IPR017938">
    <property type="entry name" value="Riboflavin_synthase-like_b-brl"/>
</dbReference>
<dbReference type="Gene3D" id="2.40.30.10">
    <property type="entry name" value="Translation factors"/>
    <property type="match status" value="1"/>
</dbReference>
<dbReference type="InterPro" id="IPR017927">
    <property type="entry name" value="FAD-bd_FR_type"/>
</dbReference>
<dbReference type="PANTHER" id="PTHR47354">
    <property type="entry name" value="NADH OXIDOREDUCTASE HCR"/>
    <property type="match status" value="1"/>
</dbReference>
<dbReference type="GO" id="GO:0051537">
    <property type="term" value="F:2 iron, 2 sulfur cluster binding"/>
    <property type="evidence" value="ECO:0007669"/>
    <property type="project" value="UniProtKB-KW"/>
</dbReference>
<keyword evidence="5" id="KW-0408">Iron</keyword>
<evidence type="ECO:0000256" key="3">
    <source>
        <dbReference type="ARBA" id="ARBA00022723"/>
    </source>
</evidence>
<evidence type="ECO:0000259" key="8">
    <source>
        <dbReference type="PROSITE" id="PS51379"/>
    </source>
</evidence>
<keyword evidence="3" id="KW-0479">Metal-binding</keyword>